<evidence type="ECO:0000313" key="2">
    <source>
        <dbReference type="EMBL" id="GGG65022.1"/>
    </source>
</evidence>
<dbReference type="InterPro" id="IPR028098">
    <property type="entry name" value="Glyco_trans_4-like_N"/>
</dbReference>
<protein>
    <recommendedName>
        <fullName evidence="1">Glycosyltransferase subfamily 4-like N-terminal domain-containing protein</fullName>
    </recommendedName>
</protein>
<dbReference type="SUPFAM" id="SSF53756">
    <property type="entry name" value="UDP-Glycosyltransferase/glycogen phosphorylase"/>
    <property type="match status" value="1"/>
</dbReference>
<accession>A0A8J2ZHJ2</accession>
<dbReference type="EMBL" id="BMJV01000001">
    <property type="protein sequence ID" value="GGG65022.1"/>
    <property type="molecule type" value="Genomic_DNA"/>
</dbReference>
<dbReference type="PANTHER" id="PTHR12526">
    <property type="entry name" value="GLYCOSYLTRANSFERASE"/>
    <property type="match status" value="1"/>
</dbReference>
<reference evidence="2" key="2">
    <citation type="submission" date="2020-09" db="EMBL/GenBank/DDBJ databases">
        <authorList>
            <person name="Sun Q."/>
            <person name="Zhou Y."/>
        </authorList>
    </citation>
    <scope>NUCLEOTIDE SEQUENCE</scope>
    <source>
        <strain evidence="2">CGMCC 1.15762</strain>
    </source>
</reference>
<reference evidence="2" key="1">
    <citation type="journal article" date="2014" name="Int. J. Syst. Evol. Microbiol.">
        <title>Complete genome sequence of Corynebacterium casei LMG S-19264T (=DSM 44701T), isolated from a smear-ripened cheese.</title>
        <authorList>
            <consortium name="US DOE Joint Genome Institute (JGI-PGF)"/>
            <person name="Walter F."/>
            <person name="Albersmeier A."/>
            <person name="Kalinowski J."/>
            <person name="Ruckert C."/>
        </authorList>
    </citation>
    <scope>NUCLEOTIDE SEQUENCE</scope>
    <source>
        <strain evidence="2">CGMCC 1.15762</strain>
    </source>
</reference>
<sequence>MRPHIIHLYDDSTPGGVTRVLEHMRFSASMTSWARHSLQAVSRNGAMPQLKADMIVSHLALSWRRLPALVSFRARHAGTPIIHVEHSYTEAFCALNVPHKLRFFTMLRTSLALFDKVVAVSAAQAGWLAGRKLVREERLTVIEPMVNLSAFRAIRAPAGRPRVIGGIGRMHAQKGFDVLIDAFRQLDDPDLRLHLYGRGPEEAALRALAAGDDRIRFMGFADPALAMREVDLVAMPSRWEAFGLVALEARAAGRPVVCADTDGLRSSAGPDAVRVATLDAGDWARALRRATEAEPLAQGRLGDVESHFPRAWSDLLNEQTGKVEVLPDGLASATLQAATR</sequence>
<dbReference type="Proteomes" id="UP000617145">
    <property type="component" value="Unassembled WGS sequence"/>
</dbReference>
<organism evidence="2 3">
    <name type="scientific">Salipiger pallidus</name>
    <dbReference type="NCBI Taxonomy" id="1775170"/>
    <lineage>
        <taxon>Bacteria</taxon>
        <taxon>Pseudomonadati</taxon>
        <taxon>Pseudomonadota</taxon>
        <taxon>Alphaproteobacteria</taxon>
        <taxon>Rhodobacterales</taxon>
        <taxon>Roseobacteraceae</taxon>
        <taxon>Salipiger</taxon>
    </lineage>
</organism>
<keyword evidence="3" id="KW-1185">Reference proteome</keyword>
<gene>
    <name evidence="2" type="ORF">GCM10011415_09710</name>
</gene>
<dbReference type="Gene3D" id="3.40.50.2000">
    <property type="entry name" value="Glycogen Phosphorylase B"/>
    <property type="match status" value="2"/>
</dbReference>
<dbReference type="PANTHER" id="PTHR12526:SF635">
    <property type="entry name" value="GLYCOSYL TRANSFERASE GROUP 1"/>
    <property type="match status" value="1"/>
</dbReference>
<dbReference type="AlphaFoldDB" id="A0A8J2ZHJ2"/>
<evidence type="ECO:0000313" key="3">
    <source>
        <dbReference type="Proteomes" id="UP000617145"/>
    </source>
</evidence>
<dbReference type="Pfam" id="PF13692">
    <property type="entry name" value="Glyco_trans_1_4"/>
    <property type="match status" value="1"/>
</dbReference>
<dbReference type="RefSeq" id="WP_188789049.1">
    <property type="nucleotide sequence ID" value="NZ_BMJV01000001.1"/>
</dbReference>
<proteinExistence type="predicted"/>
<comment type="caution">
    <text evidence="2">The sequence shown here is derived from an EMBL/GenBank/DDBJ whole genome shotgun (WGS) entry which is preliminary data.</text>
</comment>
<dbReference type="Pfam" id="PF13439">
    <property type="entry name" value="Glyco_transf_4"/>
    <property type="match status" value="1"/>
</dbReference>
<dbReference type="CDD" id="cd03801">
    <property type="entry name" value="GT4_PimA-like"/>
    <property type="match status" value="1"/>
</dbReference>
<dbReference type="GO" id="GO:0016757">
    <property type="term" value="F:glycosyltransferase activity"/>
    <property type="evidence" value="ECO:0007669"/>
    <property type="project" value="TreeGrafter"/>
</dbReference>
<name>A0A8J2ZHJ2_9RHOB</name>
<feature type="domain" description="Glycosyltransferase subfamily 4-like N-terminal" evidence="1">
    <location>
        <begin position="45"/>
        <end position="149"/>
    </location>
</feature>
<evidence type="ECO:0000259" key="1">
    <source>
        <dbReference type="Pfam" id="PF13439"/>
    </source>
</evidence>